<evidence type="ECO:0000313" key="2">
    <source>
        <dbReference type="EMBL" id="MBK7676986.1"/>
    </source>
</evidence>
<evidence type="ECO:0000313" key="3">
    <source>
        <dbReference type="Proteomes" id="UP000697998"/>
    </source>
</evidence>
<dbReference type="InterPro" id="IPR000157">
    <property type="entry name" value="TIR_dom"/>
</dbReference>
<comment type="caution">
    <text evidence="2">The sequence shown here is derived from an EMBL/GenBank/DDBJ whole genome shotgun (WGS) entry which is preliminary data.</text>
</comment>
<dbReference type="Proteomes" id="UP000697998">
    <property type="component" value="Unassembled WGS sequence"/>
</dbReference>
<dbReference type="GO" id="GO:0007165">
    <property type="term" value="P:signal transduction"/>
    <property type="evidence" value="ECO:0007669"/>
    <property type="project" value="InterPro"/>
</dbReference>
<reference evidence="2 3" key="1">
    <citation type="submission" date="2020-10" db="EMBL/GenBank/DDBJ databases">
        <title>Connecting structure to function with the recovery of over 1000 high-quality activated sludge metagenome-assembled genomes encoding full-length rRNA genes using long-read sequencing.</title>
        <authorList>
            <person name="Singleton C.M."/>
            <person name="Petriglieri F."/>
            <person name="Kristensen J.M."/>
            <person name="Kirkegaard R.H."/>
            <person name="Michaelsen T.Y."/>
            <person name="Andersen M.H."/>
            <person name="Karst S.M."/>
            <person name="Dueholm M.S."/>
            <person name="Nielsen P.H."/>
            <person name="Albertsen M."/>
        </authorList>
    </citation>
    <scope>NUCLEOTIDE SEQUENCE [LARGE SCALE GENOMIC DNA]</scope>
    <source>
        <strain evidence="2">EsbW_18-Q3-R4-48_BATAC.285</strain>
    </source>
</reference>
<name>A0A935UHD6_9PROT</name>
<keyword evidence="2" id="KW-0675">Receptor</keyword>
<dbReference type="InterPro" id="IPR035897">
    <property type="entry name" value="Toll_tir_struct_dom_sf"/>
</dbReference>
<evidence type="ECO:0000259" key="1">
    <source>
        <dbReference type="Pfam" id="PF13676"/>
    </source>
</evidence>
<organism evidence="2 3">
    <name type="scientific">Candidatus Accumulibacter proximus</name>
    <dbReference type="NCBI Taxonomy" id="2954385"/>
    <lineage>
        <taxon>Bacteria</taxon>
        <taxon>Pseudomonadati</taxon>
        <taxon>Pseudomonadota</taxon>
        <taxon>Betaproteobacteria</taxon>
        <taxon>Candidatus Accumulibacter</taxon>
    </lineage>
</organism>
<dbReference type="EMBL" id="JADJMH010000030">
    <property type="protein sequence ID" value="MBK7676986.1"/>
    <property type="molecule type" value="Genomic_DNA"/>
</dbReference>
<gene>
    <name evidence="2" type="ORF">IPJ27_20750</name>
</gene>
<dbReference type="AlphaFoldDB" id="A0A935UHD6"/>
<dbReference type="Pfam" id="PF13676">
    <property type="entry name" value="TIR_2"/>
    <property type="match status" value="1"/>
</dbReference>
<sequence>MPTLFISYRTADGKDKATALARDLGALFGDAQVFLDKDDLRGGVHWSDEIARTIETRPVLLLLLTPQLLAATDDRGRLRIANPDDPVRREVTAAMAAGAHLVPLLCDGLATPPPAAELPAPFDRLGDFSWLPLRAYDWENDVQRLVSDLRALGVVPAAPPAPPVAIPSTGGGRGRRPWLAPLLAVAVLLALAGGWYAWRPAKPPATATASATDVTAAWLAALAPDEQVTLWLRQAGSELALSSRPVDISARADWADYRRSWRESSASELNAIAYRGQGTTRIVPDGSTVIDIALEIISSPGGESIDSGNLQATVSVDGATMDGRIWSNSAQAERPVRLTRVLPAK</sequence>
<proteinExistence type="predicted"/>
<dbReference type="SUPFAM" id="SSF52200">
    <property type="entry name" value="Toll/Interleukin receptor TIR domain"/>
    <property type="match status" value="1"/>
</dbReference>
<feature type="domain" description="TIR" evidence="1">
    <location>
        <begin position="5"/>
        <end position="146"/>
    </location>
</feature>
<dbReference type="Gene3D" id="3.40.50.10140">
    <property type="entry name" value="Toll/interleukin-1 receptor homology (TIR) domain"/>
    <property type="match status" value="1"/>
</dbReference>
<protein>
    <submittedName>
        <fullName evidence="2">Toll/interleukin-1 receptor domain-containing protein</fullName>
    </submittedName>
</protein>
<accession>A0A935UHD6</accession>